<accession>A0AC34FV08</accession>
<dbReference type="WBParaSite" id="ES5_v2.g21359.t1">
    <property type="protein sequence ID" value="ES5_v2.g21359.t1"/>
    <property type="gene ID" value="ES5_v2.g21359"/>
</dbReference>
<organism evidence="1 2">
    <name type="scientific">Panagrolaimus sp. ES5</name>
    <dbReference type="NCBI Taxonomy" id="591445"/>
    <lineage>
        <taxon>Eukaryota</taxon>
        <taxon>Metazoa</taxon>
        <taxon>Ecdysozoa</taxon>
        <taxon>Nematoda</taxon>
        <taxon>Chromadorea</taxon>
        <taxon>Rhabditida</taxon>
        <taxon>Tylenchina</taxon>
        <taxon>Panagrolaimomorpha</taxon>
        <taxon>Panagrolaimoidea</taxon>
        <taxon>Panagrolaimidae</taxon>
        <taxon>Panagrolaimus</taxon>
    </lineage>
</organism>
<name>A0AC34FV08_9BILA</name>
<evidence type="ECO:0000313" key="1">
    <source>
        <dbReference type="Proteomes" id="UP000887579"/>
    </source>
</evidence>
<reference evidence="2" key="1">
    <citation type="submission" date="2022-11" db="UniProtKB">
        <authorList>
            <consortium name="WormBaseParasite"/>
        </authorList>
    </citation>
    <scope>IDENTIFICATION</scope>
</reference>
<evidence type="ECO:0000313" key="2">
    <source>
        <dbReference type="WBParaSite" id="ES5_v2.g21359.t1"/>
    </source>
</evidence>
<protein>
    <submittedName>
        <fullName evidence="2">Katanin p80 subunit C-terminal domain-containing protein</fullName>
    </submittedName>
</protein>
<dbReference type="Proteomes" id="UP000887579">
    <property type="component" value="Unplaced"/>
</dbReference>
<proteinExistence type="predicted"/>
<sequence length="263" mass="29521">MAEPKAPSQRSRQRRPMSTHSAPISAKTSRRSSSSHSLNGCKTFDDMRRSNGVMTEPISPKALSQRSRQRRPISAKSSRRSSATHSLSSCKTFDDMKLSNSTFIAMMKCRKSGIQRVKATMRSRNCDEDEVFAEAISLPDKSVFVHLLQQLVSQQITLKVAAKILPDIRFLLSHKNSIFVDTALDILDESVIQLKDLIKQGIALNAQSNGVDIAAEELHQSCIKCKEALTEIYVNTHFITARLDEEQHLYFNSIVEKVMDLVL</sequence>